<keyword evidence="4" id="KW-0378">Hydrolase</keyword>
<feature type="domain" description="Nucleoside phosphorylase" evidence="6">
    <location>
        <begin position="2"/>
        <end position="227"/>
    </location>
</feature>
<dbReference type="GO" id="GO:0005829">
    <property type="term" value="C:cytosol"/>
    <property type="evidence" value="ECO:0007669"/>
    <property type="project" value="TreeGrafter"/>
</dbReference>
<evidence type="ECO:0000256" key="3">
    <source>
        <dbReference type="ARBA" id="ARBA00022605"/>
    </source>
</evidence>
<dbReference type="InterPro" id="IPR000845">
    <property type="entry name" value="Nucleoside_phosphorylase_d"/>
</dbReference>
<dbReference type="AlphaFoldDB" id="A0A562JKY8"/>
<dbReference type="GO" id="GO:0019509">
    <property type="term" value="P:L-methionine salvage from methylthioadenosine"/>
    <property type="evidence" value="ECO:0007669"/>
    <property type="project" value="UniProtKB-UniPathway"/>
</dbReference>
<dbReference type="Pfam" id="PF01048">
    <property type="entry name" value="PNP_UDP_1"/>
    <property type="match status" value="1"/>
</dbReference>
<dbReference type="InterPro" id="IPR010049">
    <property type="entry name" value="MTA_SAH_Nsdase"/>
</dbReference>
<comment type="pathway">
    <text evidence="1">Amino-acid biosynthesis; L-methionine biosynthesis via salvage pathway; S-methyl-5-thio-alpha-D-ribose 1-phosphate from S-methyl-5'-thioadenosine (hydrolase route): step 1/2.</text>
</comment>
<dbReference type="NCBIfam" id="NF004079">
    <property type="entry name" value="PRK05584.1"/>
    <property type="match status" value="1"/>
</dbReference>
<dbReference type="RefSeq" id="WP_145078591.1">
    <property type="nucleotide sequence ID" value="NZ_DAMBUX010000007.1"/>
</dbReference>
<dbReference type="GO" id="GO:0008782">
    <property type="term" value="F:adenosylhomocysteine nucleosidase activity"/>
    <property type="evidence" value="ECO:0007669"/>
    <property type="project" value="UniProtKB-EC"/>
</dbReference>
<dbReference type="InterPro" id="IPR035994">
    <property type="entry name" value="Nucleoside_phosphorylase_sf"/>
</dbReference>
<comment type="caution">
    <text evidence="7">The sequence shown here is derived from an EMBL/GenBank/DDBJ whole genome shotgun (WGS) entry which is preliminary data.</text>
</comment>
<dbReference type="SUPFAM" id="SSF53167">
    <property type="entry name" value="Purine and uridine phosphorylases"/>
    <property type="match status" value="1"/>
</dbReference>
<dbReference type="GO" id="GO:0009164">
    <property type="term" value="P:nucleoside catabolic process"/>
    <property type="evidence" value="ECO:0007669"/>
    <property type="project" value="InterPro"/>
</dbReference>
<evidence type="ECO:0000313" key="8">
    <source>
        <dbReference type="Proteomes" id="UP000315343"/>
    </source>
</evidence>
<name>A0A562JKY8_9FIRM</name>
<organism evidence="7 8">
    <name type="scientific">Sedimentibacter saalensis</name>
    <dbReference type="NCBI Taxonomy" id="130788"/>
    <lineage>
        <taxon>Bacteria</taxon>
        <taxon>Bacillati</taxon>
        <taxon>Bacillota</taxon>
        <taxon>Tissierellia</taxon>
        <taxon>Sedimentibacter</taxon>
    </lineage>
</organism>
<evidence type="ECO:0000256" key="4">
    <source>
        <dbReference type="ARBA" id="ARBA00022801"/>
    </source>
</evidence>
<sequence>MKIGIIGAMDVEVAELIESMENIKKDTISGIVYYEGTLQGKDVVVAKCGIGKVHAAVCTQTMILKYNPAAIINTGVAGSLSASLDIGDLVVSNKVVQHDFDTSGVGDPIGLISGIDLIEIPCPEMLVEKIEASAKKIENTKVFVGTIASGDQFICSASKKDYIVENFKALCAEMEGAAIGHVCYLNNVDFCIIRAISDKADGSAHMDFPAFVQVAAKKSINLINNFLKTV</sequence>
<evidence type="ECO:0000256" key="1">
    <source>
        <dbReference type="ARBA" id="ARBA00004945"/>
    </source>
</evidence>
<dbReference type="Proteomes" id="UP000315343">
    <property type="component" value="Unassembled WGS sequence"/>
</dbReference>
<dbReference type="PANTHER" id="PTHR46832:SF1">
    <property type="entry name" value="5'-METHYLTHIOADENOSINE_S-ADENOSYLHOMOCYSTEINE NUCLEOSIDASE"/>
    <property type="match status" value="1"/>
</dbReference>
<proteinExistence type="predicted"/>
<dbReference type="EMBL" id="VLKH01000001">
    <property type="protein sequence ID" value="TWH83535.1"/>
    <property type="molecule type" value="Genomic_DNA"/>
</dbReference>
<dbReference type="GO" id="GO:0008930">
    <property type="term" value="F:methylthioadenosine nucleosidase activity"/>
    <property type="evidence" value="ECO:0007669"/>
    <property type="project" value="InterPro"/>
</dbReference>
<gene>
    <name evidence="7" type="ORF">LY60_00145</name>
</gene>
<dbReference type="PANTHER" id="PTHR46832">
    <property type="entry name" value="5'-METHYLTHIOADENOSINE/S-ADENOSYLHOMOCYSTEINE NUCLEOSIDASE"/>
    <property type="match status" value="1"/>
</dbReference>
<reference evidence="7 8" key="1">
    <citation type="submission" date="2019-07" db="EMBL/GenBank/DDBJ databases">
        <title>Genomic Encyclopedia of Type Strains, Phase I: the one thousand microbial genomes (KMG-I) project.</title>
        <authorList>
            <person name="Kyrpides N."/>
        </authorList>
    </citation>
    <scope>NUCLEOTIDE SEQUENCE [LARGE SCALE GENOMIC DNA]</scope>
    <source>
        <strain evidence="7 8">DSM 13558</strain>
    </source>
</reference>
<dbReference type="Gene3D" id="3.40.50.1580">
    <property type="entry name" value="Nucleoside phosphorylase domain"/>
    <property type="match status" value="1"/>
</dbReference>
<protein>
    <recommendedName>
        <fullName evidence="2">adenosylhomocysteine nucleosidase</fullName>
        <ecNumber evidence="2">3.2.2.9</ecNumber>
    </recommendedName>
</protein>
<dbReference type="CDD" id="cd09008">
    <property type="entry name" value="MTAN"/>
    <property type="match status" value="1"/>
</dbReference>
<evidence type="ECO:0000313" key="7">
    <source>
        <dbReference type="EMBL" id="TWH83535.1"/>
    </source>
</evidence>
<keyword evidence="5" id="KW-0486">Methionine biosynthesis</keyword>
<dbReference type="OrthoDB" id="9792278at2"/>
<keyword evidence="3" id="KW-0028">Amino-acid biosynthesis</keyword>
<evidence type="ECO:0000259" key="6">
    <source>
        <dbReference type="Pfam" id="PF01048"/>
    </source>
</evidence>
<evidence type="ECO:0000256" key="5">
    <source>
        <dbReference type="ARBA" id="ARBA00023167"/>
    </source>
</evidence>
<dbReference type="NCBIfam" id="TIGR01704">
    <property type="entry name" value="MTA_SAH-Nsdase"/>
    <property type="match status" value="1"/>
</dbReference>
<evidence type="ECO:0000256" key="2">
    <source>
        <dbReference type="ARBA" id="ARBA00011974"/>
    </source>
</evidence>
<dbReference type="UniPathway" id="UPA00904">
    <property type="reaction ID" value="UER00871"/>
</dbReference>
<keyword evidence="8" id="KW-1185">Reference proteome</keyword>
<dbReference type="GO" id="GO:0019284">
    <property type="term" value="P:L-methionine salvage from S-adenosylmethionine"/>
    <property type="evidence" value="ECO:0007669"/>
    <property type="project" value="TreeGrafter"/>
</dbReference>
<accession>A0A562JKY8</accession>
<dbReference type="EC" id="3.2.2.9" evidence="2"/>